<feature type="domain" description="Reverse transcriptase zinc-binding" evidence="1">
    <location>
        <begin position="96"/>
        <end position="159"/>
    </location>
</feature>
<evidence type="ECO:0000313" key="3">
    <source>
        <dbReference type="Proteomes" id="UP000235145"/>
    </source>
</evidence>
<name>A0A9R1V224_LACSA</name>
<proteinExistence type="predicted"/>
<dbReference type="InterPro" id="IPR026960">
    <property type="entry name" value="RVT-Znf"/>
</dbReference>
<organism evidence="2 3">
    <name type="scientific">Lactuca sativa</name>
    <name type="common">Garden lettuce</name>
    <dbReference type="NCBI Taxonomy" id="4236"/>
    <lineage>
        <taxon>Eukaryota</taxon>
        <taxon>Viridiplantae</taxon>
        <taxon>Streptophyta</taxon>
        <taxon>Embryophyta</taxon>
        <taxon>Tracheophyta</taxon>
        <taxon>Spermatophyta</taxon>
        <taxon>Magnoliopsida</taxon>
        <taxon>eudicotyledons</taxon>
        <taxon>Gunneridae</taxon>
        <taxon>Pentapetalae</taxon>
        <taxon>asterids</taxon>
        <taxon>campanulids</taxon>
        <taxon>Asterales</taxon>
        <taxon>Asteraceae</taxon>
        <taxon>Cichorioideae</taxon>
        <taxon>Cichorieae</taxon>
        <taxon>Lactucinae</taxon>
        <taxon>Lactuca</taxon>
    </lineage>
</organism>
<comment type="caution">
    <text evidence="2">The sequence shown here is derived from an EMBL/GenBank/DDBJ whole genome shotgun (WGS) entry which is preliminary data.</text>
</comment>
<evidence type="ECO:0000259" key="1">
    <source>
        <dbReference type="Pfam" id="PF13966"/>
    </source>
</evidence>
<reference evidence="2 3" key="1">
    <citation type="journal article" date="2017" name="Nat. Commun.">
        <title>Genome assembly with in vitro proximity ligation data and whole-genome triplication in lettuce.</title>
        <authorList>
            <person name="Reyes-Chin-Wo S."/>
            <person name="Wang Z."/>
            <person name="Yang X."/>
            <person name="Kozik A."/>
            <person name="Arikit S."/>
            <person name="Song C."/>
            <person name="Xia L."/>
            <person name="Froenicke L."/>
            <person name="Lavelle D.O."/>
            <person name="Truco M.J."/>
            <person name="Xia R."/>
            <person name="Zhu S."/>
            <person name="Xu C."/>
            <person name="Xu H."/>
            <person name="Xu X."/>
            <person name="Cox K."/>
            <person name="Korf I."/>
            <person name="Meyers B.C."/>
            <person name="Michelmore R.W."/>
        </authorList>
    </citation>
    <scope>NUCLEOTIDE SEQUENCE [LARGE SCALE GENOMIC DNA]</scope>
    <source>
        <strain evidence="3">cv. Salinas</strain>
        <tissue evidence="2">Seedlings</tissue>
    </source>
</reference>
<protein>
    <recommendedName>
        <fullName evidence="1">Reverse transcriptase zinc-binding domain-containing protein</fullName>
    </recommendedName>
</protein>
<dbReference type="Proteomes" id="UP000235145">
    <property type="component" value="Unassembled WGS sequence"/>
</dbReference>
<dbReference type="Pfam" id="PF13966">
    <property type="entry name" value="zf-RVT"/>
    <property type="match status" value="1"/>
</dbReference>
<gene>
    <name evidence="2" type="ORF">LSAT_V11C700380990</name>
</gene>
<keyword evidence="3" id="KW-1185">Reference proteome</keyword>
<dbReference type="EMBL" id="NBSK02000007">
    <property type="protein sequence ID" value="KAJ0196826.1"/>
    <property type="molecule type" value="Genomic_DNA"/>
</dbReference>
<evidence type="ECO:0000313" key="2">
    <source>
        <dbReference type="EMBL" id="KAJ0196826.1"/>
    </source>
</evidence>
<dbReference type="AlphaFoldDB" id="A0A9R1V224"/>
<accession>A0A9R1V224</accession>
<sequence>MRSSMRRSEQGVAEEISTVSFSEAAAMKTKAIGLFLASWKRRGGHAHMRVYYPSNFTKLTLFFRAHTNARPLSASVIVCASLKGYFLVVNPYSGPSIVWDKMVPLKLRCFIWRGSLYRIPIVTSLVERGITISIHLYKFCNTGPETADHLLLNCEFARGVCKWIFKWRGINTQHFSNIRECIDLQHPGGIIQGKEQSLFLGCPTYPVRPFWGADLPGAAILGCRPTHVKPFWGADLPMSSHSRVLTYPSVLTTDPRRLFHPYC</sequence>